<gene>
    <name evidence="6" type="ORF">LNINA_LOCUS10397</name>
</gene>
<evidence type="ECO:0000256" key="1">
    <source>
        <dbReference type="ARBA" id="ARBA00004496"/>
    </source>
</evidence>
<evidence type="ECO:0000313" key="7">
    <source>
        <dbReference type="Proteomes" id="UP001497472"/>
    </source>
</evidence>
<accession>A0AAV1JP60</accession>
<dbReference type="EMBL" id="CAVLEF010000122">
    <property type="protein sequence ID" value="CAK1551237.1"/>
    <property type="molecule type" value="Genomic_DNA"/>
</dbReference>
<protein>
    <recommendedName>
        <fullName evidence="5">AIP/AIPL N-terminal FKBP-type PPIase domain-containing protein</fullName>
    </recommendedName>
</protein>
<dbReference type="SMART" id="SM00028">
    <property type="entry name" value="TPR"/>
    <property type="match status" value="3"/>
</dbReference>
<dbReference type="Pfam" id="PF23322">
    <property type="entry name" value="PPIase_AIP"/>
    <property type="match status" value="1"/>
</dbReference>
<dbReference type="InterPro" id="IPR011990">
    <property type="entry name" value="TPR-like_helical_dom_sf"/>
</dbReference>
<dbReference type="InterPro" id="IPR039663">
    <property type="entry name" value="AIP/AIPL1/TTC9"/>
</dbReference>
<sequence length="322" mass="37691">MAPIVKNILHAGQKYVPITDGSKAHFHFQTWKLGKERTLIDDSKKIGKQEPMVLVIGHKFKLEVWETIVKMMAVGEVASFTVQKELVYSYPFVSKTLRELGQEQHKVKHSCTMTLHTEGIGYADLDDLISNPCDLEFIIELLKVEKSDEYEKELWQLNIEERLKLVPELKEKGNKYYIEKQYDEAEDCYARALAILEQLMIRERKKDDEWISLNSLRLPILLNYAQCKLLKEDYYAVIEHCNTVLEHDKDNVKALYRRGRAHVGAWNPEEAEKDFLRVKELCPTLQPGINNELENIRSLRKEKADKDRDALRRIFDKERDAT</sequence>
<dbReference type="PANTHER" id="PTHR11242">
    <property type="entry name" value="ARYL HYDROCARBON RECEPTOR INTERACTING PROTEIN RELATED"/>
    <property type="match status" value="1"/>
</dbReference>
<organism evidence="6 7">
    <name type="scientific">Leptosia nina</name>
    <dbReference type="NCBI Taxonomy" id="320188"/>
    <lineage>
        <taxon>Eukaryota</taxon>
        <taxon>Metazoa</taxon>
        <taxon>Ecdysozoa</taxon>
        <taxon>Arthropoda</taxon>
        <taxon>Hexapoda</taxon>
        <taxon>Insecta</taxon>
        <taxon>Pterygota</taxon>
        <taxon>Neoptera</taxon>
        <taxon>Endopterygota</taxon>
        <taxon>Lepidoptera</taxon>
        <taxon>Glossata</taxon>
        <taxon>Ditrysia</taxon>
        <taxon>Papilionoidea</taxon>
        <taxon>Pieridae</taxon>
        <taxon>Pierinae</taxon>
        <taxon>Leptosia</taxon>
    </lineage>
</organism>
<dbReference type="AlphaFoldDB" id="A0AAV1JP60"/>
<keyword evidence="7" id="KW-1185">Reference proteome</keyword>
<keyword evidence="2" id="KW-0963">Cytoplasm</keyword>
<keyword evidence="3" id="KW-0677">Repeat</keyword>
<dbReference type="Proteomes" id="UP001497472">
    <property type="component" value="Unassembled WGS sequence"/>
</dbReference>
<dbReference type="InterPro" id="IPR046357">
    <property type="entry name" value="PPIase_dom_sf"/>
</dbReference>
<dbReference type="InterPro" id="IPR019734">
    <property type="entry name" value="TPR_rpt"/>
</dbReference>
<comment type="caution">
    <text evidence="6">The sequence shown here is derived from an EMBL/GenBank/DDBJ whole genome shotgun (WGS) entry which is preliminary data.</text>
</comment>
<dbReference type="GO" id="GO:0003755">
    <property type="term" value="F:peptidyl-prolyl cis-trans isomerase activity"/>
    <property type="evidence" value="ECO:0007669"/>
    <property type="project" value="InterPro"/>
</dbReference>
<evidence type="ECO:0000256" key="4">
    <source>
        <dbReference type="ARBA" id="ARBA00022803"/>
    </source>
</evidence>
<proteinExistence type="predicted"/>
<dbReference type="SUPFAM" id="SSF48452">
    <property type="entry name" value="TPR-like"/>
    <property type="match status" value="1"/>
</dbReference>
<evidence type="ECO:0000256" key="2">
    <source>
        <dbReference type="ARBA" id="ARBA00022490"/>
    </source>
</evidence>
<evidence type="ECO:0000256" key="3">
    <source>
        <dbReference type="ARBA" id="ARBA00022737"/>
    </source>
</evidence>
<dbReference type="Gene3D" id="3.10.50.40">
    <property type="match status" value="1"/>
</dbReference>
<evidence type="ECO:0000313" key="6">
    <source>
        <dbReference type="EMBL" id="CAK1551237.1"/>
    </source>
</evidence>
<reference evidence="6 7" key="1">
    <citation type="submission" date="2023-11" db="EMBL/GenBank/DDBJ databases">
        <authorList>
            <person name="Okamura Y."/>
        </authorList>
    </citation>
    <scope>NUCLEOTIDE SEQUENCE [LARGE SCALE GENOMIC DNA]</scope>
</reference>
<feature type="domain" description="AIP/AIPL N-terminal FKBP-type PPIase" evidence="5">
    <location>
        <begin position="22"/>
        <end position="143"/>
    </location>
</feature>
<dbReference type="SUPFAM" id="SSF54534">
    <property type="entry name" value="FKBP-like"/>
    <property type="match status" value="1"/>
</dbReference>
<dbReference type="Gene3D" id="1.25.40.10">
    <property type="entry name" value="Tetratricopeptide repeat domain"/>
    <property type="match status" value="1"/>
</dbReference>
<dbReference type="PANTHER" id="PTHR11242:SF0">
    <property type="entry name" value="TPR_REGION DOMAIN-CONTAINING PROTEIN"/>
    <property type="match status" value="1"/>
</dbReference>
<keyword evidence="4" id="KW-0802">TPR repeat</keyword>
<dbReference type="InterPro" id="IPR056277">
    <property type="entry name" value="PPIase_AIP"/>
</dbReference>
<comment type="subcellular location">
    <subcellularLocation>
        <location evidence="1">Cytoplasm</location>
    </subcellularLocation>
</comment>
<dbReference type="FunFam" id="1.25.40.10:FF:000052">
    <property type="entry name" value="Aryl-hydrocarbon-interacting protein-like 1"/>
    <property type="match status" value="1"/>
</dbReference>
<dbReference type="GO" id="GO:0005737">
    <property type="term" value="C:cytoplasm"/>
    <property type="evidence" value="ECO:0007669"/>
    <property type="project" value="UniProtKB-SubCell"/>
</dbReference>
<name>A0AAV1JP60_9NEOP</name>
<evidence type="ECO:0000259" key="5">
    <source>
        <dbReference type="Pfam" id="PF23322"/>
    </source>
</evidence>